<protein>
    <submittedName>
        <fullName evidence="6">HTH-type transcriptional repressor RspR</fullName>
    </submittedName>
</protein>
<keyword evidence="3" id="KW-0804">Transcription</keyword>
<proteinExistence type="predicted"/>
<dbReference type="PANTHER" id="PTHR43537">
    <property type="entry name" value="TRANSCRIPTIONAL REGULATOR, GNTR FAMILY"/>
    <property type="match status" value="1"/>
</dbReference>
<dbReference type="InterPro" id="IPR000524">
    <property type="entry name" value="Tscrpt_reg_HTH_GntR"/>
</dbReference>
<dbReference type="InterPro" id="IPR011711">
    <property type="entry name" value="GntR_C"/>
</dbReference>
<dbReference type="Proteomes" id="UP000431401">
    <property type="component" value="Unassembled WGS sequence"/>
</dbReference>
<organism evidence="6 7">
    <name type="scientific">Nocardia aurantia</name>
    <dbReference type="NCBI Taxonomy" id="2585199"/>
    <lineage>
        <taxon>Bacteria</taxon>
        <taxon>Bacillati</taxon>
        <taxon>Actinomycetota</taxon>
        <taxon>Actinomycetes</taxon>
        <taxon>Mycobacteriales</taxon>
        <taxon>Nocardiaceae</taxon>
        <taxon>Nocardia</taxon>
    </lineage>
</organism>
<evidence type="ECO:0000256" key="4">
    <source>
        <dbReference type="SAM" id="MobiDB-lite"/>
    </source>
</evidence>
<evidence type="ECO:0000256" key="2">
    <source>
        <dbReference type="ARBA" id="ARBA00023125"/>
    </source>
</evidence>
<gene>
    <name evidence="6" type="primary">rspR_4</name>
    <name evidence="6" type="ORF">NRB56_69920</name>
</gene>
<name>A0A7K0DZZ8_9NOCA</name>
<evidence type="ECO:0000313" key="7">
    <source>
        <dbReference type="Proteomes" id="UP000431401"/>
    </source>
</evidence>
<dbReference type="GO" id="GO:0003677">
    <property type="term" value="F:DNA binding"/>
    <property type="evidence" value="ECO:0007669"/>
    <property type="project" value="UniProtKB-KW"/>
</dbReference>
<feature type="region of interest" description="Disordered" evidence="4">
    <location>
        <begin position="1"/>
        <end position="34"/>
    </location>
</feature>
<dbReference type="SMART" id="SM00895">
    <property type="entry name" value="FCD"/>
    <property type="match status" value="1"/>
</dbReference>
<evidence type="ECO:0000256" key="3">
    <source>
        <dbReference type="ARBA" id="ARBA00023163"/>
    </source>
</evidence>
<dbReference type="Gene3D" id="1.20.120.530">
    <property type="entry name" value="GntR ligand-binding domain-like"/>
    <property type="match status" value="1"/>
</dbReference>
<dbReference type="SUPFAM" id="SSF46785">
    <property type="entry name" value="Winged helix' DNA-binding domain"/>
    <property type="match status" value="1"/>
</dbReference>
<dbReference type="Pfam" id="PF07729">
    <property type="entry name" value="FCD"/>
    <property type="match status" value="1"/>
</dbReference>
<reference evidence="6 7" key="1">
    <citation type="submission" date="2019-10" db="EMBL/GenBank/DDBJ databases">
        <title>Nocardia macrotermitis sp. nov. and Nocardia aurantia sp. nov., isolated from the gut of fungus growing-termite Macrotermes natalensis.</title>
        <authorList>
            <person name="Benndorf R."/>
            <person name="Schwitalla J."/>
            <person name="Martin K."/>
            <person name="De Beer W."/>
            <person name="Kaster A.-K."/>
            <person name="Vollmers J."/>
            <person name="Poulsen M."/>
            <person name="Beemelmanns C."/>
        </authorList>
    </citation>
    <scope>NUCLEOTIDE SEQUENCE [LARGE SCALE GENOMIC DNA]</scope>
    <source>
        <strain evidence="6 7">RB56</strain>
    </source>
</reference>
<sequence>MPRGRAARTEPARIERSGANEVVAQRTRHDHDATVPPDVTAAIREAIVRGEFAPNQRLVESDLAEQFGAGRGGVRTALVELAHEGLVERIQNRGARVRAVTVAEAIEISEVRMVVEGLCAAKAAEAVTDAEIAELRTLGEAMRTAVASGNVLEYSELNQTLHRRVIEISGQGTAADVLERLRAKNVRHQFRLALVPGRPSVSVTEHLAIVDGICARDPTRAEHAARGHLVSVIEALRATGPGSV</sequence>
<evidence type="ECO:0000259" key="5">
    <source>
        <dbReference type="PROSITE" id="PS50949"/>
    </source>
</evidence>
<dbReference type="GO" id="GO:0003700">
    <property type="term" value="F:DNA-binding transcription factor activity"/>
    <property type="evidence" value="ECO:0007669"/>
    <property type="project" value="InterPro"/>
</dbReference>
<evidence type="ECO:0000256" key="1">
    <source>
        <dbReference type="ARBA" id="ARBA00023015"/>
    </source>
</evidence>
<dbReference type="PANTHER" id="PTHR43537:SF24">
    <property type="entry name" value="GLUCONATE OPERON TRANSCRIPTIONAL REPRESSOR"/>
    <property type="match status" value="1"/>
</dbReference>
<dbReference type="SMART" id="SM00345">
    <property type="entry name" value="HTH_GNTR"/>
    <property type="match status" value="1"/>
</dbReference>
<dbReference type="EMBL" id="WEGI01000019">
    <property type="protein sequence ID" value="MQY31383.1"/>
    <property type="molecule type" value="Genomic_DNA"/>
</dbReference>
<feature type="domain" description="HTH gntR-type" evidence="5">
    <location>
        <begin position="33"/>
        <end position="100"/>
    </location>
</feature>
<feature type="compositionally biased region" description="Basic and acidic residues" evidence="4">
    <location>
        <begin position="7"/>
        <end position="18"/>
    </location>
</feature>
<dbReference type="PROSITE" id="PS50949">
    <property type="entry name" value="HTH_GNTR"/>
    <property type="match status" value="1"/>
</dbReference>
<dbReference type="Pfam" id="PF00392">
    <property type="entry name" value="GntR"/>
    <property type="match status" value="1"/>
</dbReference>
<dbReference type="InterPro" id="IPR008920">
    <property type="entry name" value="TF_FadR/GntR_C"/>
</dbReference>
<comment type="caution">
    <text evidence="6">The sequence shown here is derived from an EMBL/GenBank/DDBJ whole genome shotgun (WGS) entry which is preliminary data.</text>
</comment>
<dbReference type="InterPro" id="IPR036388">
    <property type="entry name" value="WH-like_DNA-bd_sf"/>
</dbReference>
<dbReference type="SUPFAM" id="SSF48008">
    <property type="entry name" value="GntR ligand-binding domain-like"/>
    <property type="match status" value="1"/>
</dbReference>
<dbReference type="AlphaFoldDB" id="A0A7K0DZZ8"/>
<dbReference type="CDD" id="cd07377">
    <property type="entry name" value="WHTH_GntR"/>
    <property type="match status" value="1"/>
</dbReference>
<keyword evidence="1" id="KW-0805">Transcription regulation</keyword>
<dbReference type="Gene3D" id="1.10.10.10">
    <property type="entry name" value="Winged helix-like DNA-binding domain superfamily/Winged helix DNA-binding domain"/>
    <property type="match status" value="1"/>
</dbReference>
<keyword evidence="2" id="KW-0238">DNA-binding</keyword>
<accession>A0A7K0DZZ8</accession>
<evidence type="ECO:0000313" key="6">
    <source>
        <dbReference type="EMBL" id="MQY31383.1"/>
    </source>
</evidence>
<keyword evidence="7" id="KW-1185">Reference proteome</keyword>
<dbReference type="InterPro" id="IPR036390">
    <property type="entry name" value="WH_DNA-bd_sf"/>
</dbReference>